<proteinExistence type="predicted"/>
<sequence length="168" mass="19344">MTYNSATSYLVLQQLAQYGIEHIETIRVPEDIAYNKMVKVGDTKSKNKIKGFAFLEFSMHSVAAVTYQRLKKPDVVLGRDVSAKVSFEQSAKPSNDEDVPQDRVKLLMEGLELSLQERESKLYNDFDKFTSEEGETIHSYYLWFAKLINDIGTGYQEKDKNKDKTRQN</sequence>
<evidence type="ECO:0000313" key="3">
    <source>
        <dbReference type="Proteomes" id="UP001151760"/>
    </source>
</evidence>
<comment type="caution">
    <text evidence="2">The sequence shown here is derived from an EMBL/GenBank/DDBJ whole genome shotgun (WGS) entry which is preliminary data.</text>
</comment>
<evidence type="ECO:0000313" key="2">
    <source>
        <dbReference type="EMBL" id="GJT60611.1"/>
    </source>
</evidence>
<protein>
    <recommendedName>
        <fullName evidence="4">RRM domain-containing protein</fullName>
    </recommendedName>
</protein>
<dbReference type="PANTHER" id="PTHR21245">
    <property type="entry name" value="HETEROGENEOUS NUCLEAR RIBONUCLEOPROTEIN"/>
    <property type="match status" value="1"/>
</dbReference>
<evidence type="ECO:0000256" key="1">
    <source>
        <dbReference type="ARBA" id="ARBA00022884"/>
    </source>
</evidence>
<name>A0ABQ5FBG2_9ASTR</name>
<keyword evidence="1" id="KW-0694">RNA-binding</keyword>
<dbReference type="Proteomes" id="UP001151760">
    <property type="component" value="Unassembled WGS sequence"/>
</dbReference>
<evidence type="ECO:0008006" key="4">
    <source>
        <dbReference type="Google" id="ProtNLM"/>
    </source>
</evidence>
<dbReference type="EMBL" id="BQNB010017215">
    <property type="protein sequence ID" value="GJT60611.1"/>
    <property type="molecule type" value="Genomic_DNA"/>
</dbReference>
<gene>
    <name evidence="2" type="ORF">Tco_1004144</name>
</gene>
<reference evidence="2" key="2">
    <citation type="submission" date="2022-01" db="EMBL/GenBank/DDBJ databases">
        <authorList>
            <person name="Yamashiro T."/>
            <person name="Shiraishi A."/>
            <person name="Satake H."/>
            <person name="Nakayama K."/>
        </authorList>
    </citation>
    <scope>NUCLEOTIDE SEQUENCE</scope>
</reference>
<organism evidence="2 3">
    <name type="scientific">Tanacetum coccineum</name>
    <dbReference type="NCBI Taxonomy" id="301880"/>
    <lineage>
        <taxon>Eukaryota</taxon>
        <taxon>Viridiplantae</taxon>
        <taxon>Streptophyta</taxon>
        <taxon>Embryophyta</taxon>
        <taxon>Tracheophyta</taxon>
        <taxon>Spermatophyta</taxon>
        <taxon>Magnoliopsida</taxon>
        <taxon>eudicotyledons</taxon>
        <taxon>Gunneridae</taxon>
        <taxon>Pentapetalae</taxon>
        <taxon>asterids</taxon>
        <taxon>campanulids</taxon>
        <taxon>Asterales</taxon>
        <taxon>Asteraceae</taxon>
        <taxon>Asteroideae</taxon>
        <taxon>Anthemideae</taxon>
        <taxon>Anthemidinae</taxon>
        <taxon>Tanacetum</taxon>
    </lineage>
</organism>
<reference evidence="2" key="1">
    <citation type="journal article" date="2022" name="Int. J. Mol. Sci.">
        <title>Draft Genome of Tanacetum Coccineum: Genomic Comparison of Closely Related Tanacetum-Family Plants.</title>
        <authorList>
            <person name="Yamashiro T."/>
            <person name="Shiraishi A."/>
            <person name="Nakayama K."/>
            <person name="Satake H."/>
        </authorList>
    </citation>
    <scope>NUCLEOTIDE SEQUENCE</scope>
</reference>
<keyword evidence="3" id="KW-1185">Reference proteome</keyword>
<accession>A0ABQ5FBG2</accession>